<dbReference type="GO" id="GO:0016020">
    <property type="term" value="C:membrane"/>
    <property type="evidence" value="ECO:0007669"/>
    <property type="project" value="UniProtKB-SubCell"/>
</dbReference>
<feature type="domain" description="Protein kinase" evidence="12">
    <location>
        <begin position="503"/>
        <end position="814"/>
    </location>
</feature>
<evidence type="ECO:0000256" key="7">
    <source>
        <dbReference type="ARBA" id="ARBA00022989"/>
    </source>
</evidence>
<keyword evidence="7 11" id="KW-1133">Transmembrane helix</keyword>
<keyword evidence="5" id="KW-0732">Signal</keyword>
<organism evidence="13 14">
    <name type="scientific">Protea cynaroides</name>
    <dbReference type="NCBI Taxonomy" id="273540"/>
    <lineage>
        <taxon>Eukaryota</taxon>
        <taxon>Viridiplantae</taxon>
        <taxon>Streptophyta</taxon>
        <taxon>Embryophyta</taxon>
        <taxon>Tracheophyta</taxon>
        <taxon>Spermatophyta</taxon>
        <taxon>Magnoliopsida</taxon>
        <taxon>Proteales</taxon>
        <taxon>Proteaceae</taxon>
        <taxon>Protea</taxon>
    </lineage>
</organism>
<evidence type="ECO:0000256" key="9">
    <source>
        <dbReference type="ARBA" id="ARBA00023180"/>
    </source>
</evidence>
<dbReference type="SUPFAM" id="SSF52058">
    <property type="entry name" value="L domain-like"/>
    <property type="match status" value="1"/>
</dbReference>
<dbReference type="PANTHER" id="PTHR48007">
    <property type="entry name" value="LEUCINE-RICH REPEAT RECEPTOR-LIKE PROTEIN KINASE PXC1"/>
    <property type="match status" value="1"/>
</dbReference>
<dbReference type="Gene3D" id="3.80.10.10">
    <property type="entry name" value="Ribonuclease Inhibitor"/>
    <property type="match status" value="2"/>
</dbReference>
<feature type="transmembrane region" description="Helical" evidence="11">
    <location>
        <begin position="385"/>
        <end position="408"/>
    </location>
</feature>
<feature type="region of interest" description="Disordered" evidence="10">
    <location>
        <begin position="419"/>
        <end position="484"/>
    </location>
</feature>
<dbReference type="FunFam" id="3.80.10.10:FF:000722">
    <property type="entry name" value="Leucine-rich repeat receptor-like protein kinase"/>
    <property type="match status" value="1"/>
</dbReference>
<evidence type="ECO:0000256" key="1">
    <source>
        <dbReference type="ARBA" id="ARBA00004167"/>
    </source>
</evidence>
<dbReference type="InterPro" id="IPR032675">
    <property type="entry name" value="LRR_dom_sf"/>
</dbReference>
<keyword evidence="8 11" id="KW-0472">Membrane</keyword>
<dbReference type="Pfam" id="PF00560">
    <property type="entry name" value="LRR_1"/>
    <property type="match status" value="4"/>
</dbReference>
<dbReference type="InterPro" id="IPR001611">
    <property type="entry name" value="Leu-rich_rpt"/>
</dbReference>
<evidence type="ECO:0000313" key="13">
    <source>
        <dbReference type="EMBL" id="KAJ4962341.1"/>
    </source>
</evidence>
<sequence>MVKLDRVLGIIPFGFICLHLSAFFFFSKCQRDDASLGKTMSSRSRNLWLWWRFTALFLLLVRSLGLSTDGILLLSFKYSVLSDPLSVLATWNYDDDTPCSWNGVMCTGIGTAGTGDALRVISLALPNNQLLGLIPPDLGMIEHLRHLDLSNNSLNGTLPPSLFNASELQSLALSNNVISGSLPETFGGGVQYLNLSDNALAGKIPDNLTALRNLTVLSLSSNYFSGSLPSGFQALEVLDLSFNLINGSLPADFGGDKLQYFNLSNNRLSGAIPPDFAKGIPANATLDLSFNNLTGEIPESGAFLDQNSDSFAGNPGLCGKPLKQPCSIPSSISTPPNASGATAPPAIAVIPKTINSTPATGSASDATKGTHGTQQQGQSGLRPGAIVGIVVGDLAGIGILSMIFLYVYQLKKKGKVSSTGAGEKKAVGKEGEEDWSTSTDSKGMVWSCLGKKGINNEGTSETAGSERDEDEEEQVSYDQQQQKGGSLVTMDGEAKLELETLLKASAYILGATGSSIVYKAVLEDGTTLAVRRIGEGGLAKVKDFENQVRFIAKLRHPNLVHIRGFYWSFDEKLVVYDYVSNGSLANAFYRKPGSSPYQLPWEVRLKIARGVGRGLAYLHEKKQVHGNLKPSNILLGVDMEPRIGDFGLERLIWGEDNSYKAGGSGRHFGSKRSTTSRDSVQEQQLPTGTRPSTSSMASAAPYMAPESLKNLKPNPKWDVYSFGVILLELLTGKMISERELGQWNTGSVAIEDSDRVLRMADVAIRVDVECKAEAVVACFKLGFGCTSMLPQKRPSMKEALQALDKLPSTSHHHLPY</sequence>
<dbReference type="Proteomes" id="UP001141806">
    <property type="component" value="Unassembled WGS sequence"/>
</dbReference>
<dbReference type="PANTHER" id="PTHR48007:SF47">
    <property type="entry name" value="PROTEIN KINASE DOMAIN-CONTAINING PROTEIN"/>
    <property type="match status" value="1"/>
</dbReference>
<dbReference type="EMBL" id="JAMYWD010000008">
    <property type="protein sequence ID" value="KAJ4962341.1"/>
    <property type="molecule type" value="Genomic_DNA"/>
</dbReference>
<dbReference type="Pfam" id="PF08263">
    <property type="entry name" value="LRRNT_2"/>
    <property type="match status" value="1"/>
</dbReference>
<dbReference type="InterPro" id="IPR013210">
    <property type="entry name" value="LRR_N_plant-typ"/>
</dbReference>
<keyword evidence="6" id="KW-0677">Repeat</keyword>
<keyword evidence="3" id="KW-0433">Leucine-rich repeat</keyword>
<dbReference type="GO" id="GO:0004672">
    <property type="term" value="F:protein kinase activity"/>
    <property type="evidence" value="ECO:0007669"/>
    <property type="project" value="InterPro"/>
</dbReference>
<feature type="region of interest" description="Disordered" evidence="10">
    <location>
        <begin position="662"/>
        <end position="697"/>
    </location>
</feature>
<dbReference type="Gene3D" id="1.10.510.10">
    <property type="entry name" value="Transferase(Phosphotransferase) domain 1"/>
    <property type="match status" value="1"/>
</dbReference>
<dbReference type="Pfam" id="PF13855">
    <property type="entry name" value="LRR_8"/>
    <property type="match status" value="1"/>
</dbReference>
<feature type="region of interest" description="Disordered" evidence="10">
    <location>
        <begin position="358"/>
        <end position="380"/>
    </location>
</feature>
<dbReference type="InterPro" id="IPR011009">
    <property type="entry name" value="Kinase-like_dom_sf"/>
</dbReference>
<feature type="transmembrane region" description="Helical" evidence="11">
    <location>
        <begin position="47"/>
        <end position="65"/>
    </location>
</feature>
<feature type="transmembrane region" description="Helical" evidence="11">
    <location>
        <begin position="6"/>
        <end position="26"/>
    </location>
</feature>
<dbReference type="FunFam" id="3.80.10.10:FF:000275">
    <property type="entry name" value="Leucine-rich repeat receptor-like protein kinase"/>
    <property type="match status" value="1"/>
</dbReference>
<dbReference type="CDD" id="cd14066">
    <property type="entry name" value="STKc_IRAK"/>
    <property type="match status" value="1"/>
</dbReference>
<protein>
    <recommendedName>
        <fullName evidence="12">Protein kinase domain-containing protein</fullName>
    </recommendedName>
</protein>
<dbReference type="SMART" id="SM00369">
    <property type="entry name" value="LRR_TYP"/>
    <property type="match status" value="3"/>
</dbReference>
<evidence type="ECO:0000256" key="5">
    <source>
        <dbReference type="ARBA" id="ARBA00022729"/>
    </source>
</evidence>
<evidence type="ECO:0000256" key="11">
    <source>
        <dbReference type="SAM" id="Phobius"/>
    </source>
</evidence>
<evidence type="ECO:0000259" key="12">
    <source>
        <dbReference type="PROSITE" id="PS50011"/>
    </source>
</evidence>
<evidence type="ECO:0000256" key="8">
    <source>
        <dbReference type="ARBA" id="ARBA00023136"/>
    </source>
</evidence>
<accession>A0A9Q0K420</accession>
<evidence type="ECO:0000313" key="14">
    <source>
        <dbReference type="Proteomes" id="UP001141806"/>
    </source>
</evidence>
<dbReference type="InterPro" id="IPR003591">
    <property type="entry name" value="Leu-rich_rpt_typical-subtyp"/>
</dbReference>
<dbReference type="SUPFAM" id="SSF56112">
    <property type="entry name" value="Protein kinase-like (PK-like)"/>
    <property type="match status" value="1"/>
</dbReference>
<dbReference type="GO" id="GO:0005524">
    <property type="term" value="F:ATP binding"/>
    <property type="evidence" value="ECO:0007669"/>
    <property type="project" value="InterPro"/>
</dbReference>
<gene>
    <name evidence="13" type="ORF">NE237_022280</name>
</gene>
<evidence type="ECO:0000256" key="4">
    <source>
        <dbReference type="ARBA" id="ARBA00022692"/>
    </source>
</evidence>
<evidence type="ECO:0000256" key="10">
    <source>
        <dbReference type="SAM" id="MobiDB-lite"/>
    </source>
</evidence>
<reference evidence="13" key="1">
    <citation type="journal article" date="2023" name="Plant J.">
        <title>The genome of the king protea, Protea cynaroides.</title>
        <authorList>
            <person name="Chang J."/>
            <person name="Duong T.A."/>
            <person name="Schoeman C."/>
            <person name="Ma X."/>
            <person name="Roodt D."/>
            <person name="Barker N."/>
            <person name="Li Z."/>
            <person name="Van de Peer Y."/>
            <person name="Mizrachi E."/>
        </authorList>
    </citation>
    <scope>NUCLEOTIDE SEQUENCE</scope>
    <source>
        <tissue evidence="13">Young leaves</tissue>
    </source>
</reference>
<keyword evidence="9" id="KW-0325">Glycoprotein</keyword>
<proteinExistence type="predicted"/>
<name>A0A9Q0K420_9MAGN</name>
<feature type="compositionally biased region" description="Polar residues" evidence="10">
    <location>
        <begin position="671"/>
        <end position="690"/>
    </location>
</feature>
<dbReference type="PROSITE" id="PS50011">
    <property type="entry name" value="PROTEIN_KINASE_DOM"/>
    <property type="match status" value="1"/>
</dbReference>
<comment type="caution">
    <text evidence="13">The sequence shown here is derived from an EMBL/GenBank/DDBJ whole genome shotgun (WGS) entry which is preliminary data.</text>
</comment>
<keyword evidence="14" id="KW-1185">Reference proteome</keyword>
<dbReference type="Pfam" id="PF00069">
    <property type="entry name" value="Pkinase"/>
    <property type="match status" value="1"/>
</dbReference>
<dbReference type="OrthoDB" id="346907at2759"/>
<dbReference type="InterPro" id="IPR046959">
    <property type="entry name" value="PRK1-6/SRF4-like"/>
</dbReference>
<comment type="subcellular location">
    <subcellularLocation>
        <location evidence="1">Membrane</location>
        <topology evidence="1">Single-pass membrane protein</topology>
    </subcellularLocation>
</comment>
<evidence type="ECO:0000256" key="6">
    <source>
        <dbReference type="ARBA" id="ARBA00022737"/>
    </source>
</evidence>
<keyword evidence="4 11" id="KW-0812">Transmembrane</keyword>
<feature type="compositionally biased region" description="Low complexity" evidence="10">
    <location>
        <begin position="367"/>
        <end position="380"/>
    </location>
</feature>
<evidence type="ECO:0000256" key="3">
    <source>
        <dbReference type="ARBA" id="ARBA00022614"/>
    </source>
</evidence>
<evidence type="ECO:0000256" key="2">
    <source>
        <dbReference type="ARBA" id="ARBA00022553"/>
    </source>
</evidence>
<keyword evidence="2" id="KW-0597">Phosphoprotein</keyword>
<dbReference type="AlphaFoldDB" id="A0A9Q0K420"/>
<dbReference type="InterPro" id="IPR000719">
    <property type="entry name" value="Prot_kinase_dom"/>
</dbReference>
<dbReference type="Gene3D" id="3.30.200.20">
    <property type="entry name" value="Phosphorylase Kinase, domain 1"/>
    <property type="match status" value="1"/>
</dbReference>